<evidence type="ECO:0000313" key="3">
    <source>
        <dbReference type="EMBL" id="MBD3323314.1"/>
    </source>
</evidence>
<feature type="domain" description="Sugar fermentation stimulation protein C-terminal" evidence="1">
    <location>
        <begin position="85"/>
        <end position="214"/>
    </location>
</feature>
<dbReference type="EMBL" id="WJJP01000054">
    <property type="protein sequence ID" value="MBD3323314.1"/>
    <property type="molecule type" value="Genomic_DNA"/>
</dbReference>
<dbReference type="Proteomes" id="UP000649604">
    <property type="component" value="Unassembled WGS sequence"/>
</dbReference>
<evidence type="ECO:0000259" key="1">
    <source>
        <dbReference type="Pfam" id="PF03749"/>
    </source>
</evidence>
<dbReference type="CDD" id="cd10441">
    <property type="entry name" value="GIY-YIG_COG1833"/>
    <property type="match status" value="1"/>
</dbReference>
<reference evidence="3" key="1">
    <citation type="submission" date="2019-11" db="EMBL/GenBank/DDBJ databases">
        <title>Microbial mats filling the niche in hypersaline microbial mats.</title>
        <authorList>
            <person name="Wong H.L."/>
            <person name="Macleod F.I."/>
            <person name="White R.A. III"/>
            <person name="Burns B.P."/>
        </authorList>
    </citation>
    <scope>NUCLEOTIDE SEQUENCE</scope>
    <source>
        <strain evidence="3">Rbin_158</strain>
    </source>
</reference>
<dbReference type="NCBIfam" id="TIGR00230">
    <property type="entry name" value="sfsA"/>
    <property type="match status" value="1"/>
</dbReference>
<dbReference type="InterPro" id="IPR005224">
    <property type="entry name" value="SfsA"/>
</dbReference>
<dbReference type="CDD" id="cd22359">
    <property type="entry name" value="SfsA-like_bacterial"/>
    <property type="match status" value="1"/>
</dbReference>
<evidence type="ECO:0000259" key="2">
    <source>
        <dbReference type="Pfam" id="PF17746"/>
    </source>
</evidence>
<gene>
    <name evidence="3" type="primary">sfsA</name>
    <name evidence="3" type="ORF">GF339_01950</name>
</gene>
<dbReference type="Gene3D" id="3.40.1350.60">
    <property type="match status" value="1"/>
</dbReference>
<sequence>MKLLSFYNTVEEAIFLERINRFVMALRTKNGKFLHAYVPNTGRMEELCVGQQPFFITPMKNGKYPYKVVATTYQQQFVFLETTKVNDLFLELLQRNLLPQFQYAAQIRREVNLDDSRFDFSFFQGQKRLIVEVKSCTLCHNGLAMFPDAPTKRGRKHLVGLERLARQQGYVTHVIFLILNANAERFMPNMHTDFEYARLLLNAQAVNFHAFTLTFRDPVTVDLESIRGVPIDLASSRIHCQNKGSYLLLLENPSDMTLQVGRLGATYFPQGWYVYVGSALHSLNSRLQRHQRKRKKLFWHIDSLASTAMKVRKVYPIRRIDRIEASLAQAIEKISDGAVKGFGASDAHEESHLFYFRASPAQNRAFVEIVFNARTL</sequence>
<organism evidence="3 4">
    <name type="scientific">candidate division KSB3 bacterium</name>
    <dbReference type="NCBI Taxonomy" id="2044937"/>
    <lineage>
        <taxon>Bacteria</taxon>
        <taxon>candidate division KSB3</taxon>
    </lineage>
</organism>
<dbReference type="Pfam" id="PF03749">
    <property type="entry name" value="SfsA"/>
    <property type="match status" value="1"/>
</dbReference>
<dbReference type="PANTHER" id="PTHR30545">
    <property type="entry name" value="SUGAR FERMENTATION STIMULATION PROTEIN A"/>
    <property type="match status" value="1"/>
</dbReference>
<dbReference type="AlphaFoldDB" id="A0A9D5JSN7"/>
<dbReference type="Gene3D" id="2.40.50.580">
    <property type="match status" value="1"/>
</dbReference>
<dbReference type="GO" id="GO:0003677">
    <property type="term" value="F:DNA binding"/>
    <property type="evidence" value="ECO:0007669"/>
    <property type="project" value="InterPro"/>
</dbReference>
<comment type="caution">
    <text evidence="3">The sequence shown here is derived from an EMBL/GenBank/DDBJ whole genome shotgun (WGS) entry which is preliminary data.</text>
</comment>
<dbReference type="Pfam" id="PF17746">
    <property type="entry name" value="SfsA_N"/>
    <property type="match status" value="1"/>
</dbReference>
<accession>A0A9D5JSN7</accession>
<dbReference type="PANTHER" id="PTHR30545:SF2">
    <property type="entry name" value="SUGAR FERMENTATION STIMULATION PROTEIN A"/>
    <property type="match status" value="1"/>
</dbReference>
<dbReference type="InterPro" id="IPR002837">
    <property type="entry name" value="DUF123"/>
</dbReference>
<feature type="domain" description="SfsA N-terminal OB" evidence="2">
    <location>
        <begin position="16"/>
        <end position="79"/>
    </location>
</feature>
<proteinExistence type="predicted"/>
<dbReference type="InterPro" id="IPR040452">
    <property type="entry name" value="SfsA_C"/>
</dbReference>
<dbReference type="InterPro" id="IPR041465">
    <property type="entry name" value="SfsA_N"/>
</dbReference>
<dbReference type="Pfam" id="PF01986">
    <property type="entry name" value="DUF123"/>
    <property type="match status" value="1"/>
</dbReference>
<protein>
    <submittedName>
        <fullName evidence="3">DNA/RNA nuclease SfsA</fullName>
    </submittedName>
</protein>
<evidence type="ECO:0000313" key="4">
    <source>
        <dbReference type="Proteomes" id="UP000649604"/>
    </source>
</evidence>
<name>A0A9D5JSN7_9BACT</name>